<feature type="domain" description="C2H2-type" evidence="9">
    <location>
        <begin position="145"/>
        <end position="172"/>
    </location>
</feature>
<keyword evidence="4 7" id="KW-0863">Zinc-finger</keyword>
<protein>
    <recommendedName>
        <fullName evidence="9">C2H2-type domain-containing protein</fullName>
    </recommendedName>
</protein>
<keyword evidence="3" id="KW-0677">Repeat</keyword>
<feature type="domain" description="C2H2-type" evidence="9">
    <location>
        <begin position="173"/>
        <end position="200"/>
    </location>
</feature>
<evidence type="ECO:0000256" key="5">
    <source>
        <dbReference type="ARBA" id="ARBA00022833"/>
    </source>
</evidence>
<organism evidence="10 11">
    <name type="scientific">Porites evermanni</name>
    <dbReference type="NCBI Taxonomy" id="104178"/>
    <lineage>
        <taxon>Eukaryota</taxon>
        <taxon>Metazoa</taxon>
        <taxon>Cnidaria</taxon>
        <taxon>Anthozoa</taxon>
        <taxon>Hexacorallia</taxon>
        <taxon>Scleractinia</taxon>
        <taxon>Fungiina</taxon>
        <taxon>Poritidae</taxon>
        <taxon>Porites</taxon>
    </lineage>
</organism>
<accession>A0ABN8S1A3</accession>
<name>A0ABN8S1A3_9CNID</name>
<reference evidence="10 11" key="1">
    <citation type="submission" date="2022-05" db="EMBL/GenBank/DDBJ databases">
        <authorList>
            <consortium name="Genoscope - CEA"/>
            <person name="William W."/>
        </authorList>
    </citation>
    <scope>NUCLEOTIDE SEQUENCE [LARGE SCALE GENOMIC DNA]</scope>
</reference>
<evidence type="ECO:0000256" key="6">
    <source>
        <dbReference type="ARBA" id="ARBA00023242"/>
    </source>
</evidence>
<dbReference type="InterPro" id="IPR036236">
    <property type="entry name" value="Znf_C2H2_sf"/>
</dbReference>
<dbReference type="SMART" id="SM00355">
    <property type="entry name" value="ZnF_C2H2"/>
    <property type="match status" value="3"/>
</dbReference>
<evidence type="ECO:0000256" key="1">
    <source>
        <dbReference type="ARBA" id="ARBA00004123"/>
    </source>
</evidence>
<feature type="compositionally biased region" description="Polar residues" evidence="8">
    <location>
        <begin position="256"/>
        <end position="271"/>
    </location>
</feature>
<evidence type="ECO:0000256" key="3">
    <source>
        <dbReference type="ARBA" id="ARBA00022737"/>
    </source>
</evidence>
<evidence type="ECO:0000256" key="2">
    <source>
        <dbReference type="ARBA" id="ARBA00022723"/>
    </source>
</evidence>
<dbReference type="Pfam" id="PF00096">
    <property type="entry name" value="zf-C2H2"/>
    <property type="match status" value="2"/>
</dbReference>
<keyword evidence="2" id="KW-0479">Metal-binding</keyword>
<dbReference type="PROSITE" id="PS00028">
    <property type="entry name" value="ZINC_FINGER_C2H2_1"/>
    <property type="match status" value="1"/>
</dbReference>
<comment type="subcellular location">
    <subcellularLocation>
        <location evidence="1">Nucleus</location>
    </subcellularLocation>
</comment>
<keyword evidence="5" id="KW-0862">Zinc</keyword>
<feature type="region of interest" description="Disordered" evidence="8">
    <location>
        <begin position="228"/>
        <end position="271"/>
    </location>
</feature>
<evidence type="ECO:0000256" key="4">
    <source>
        <dbReference type="ARBA" id="ARBA00022771"/>
    </source>
</evidence>
<dbReference type="Gene3D" id="3.30.160.60">
    <property type="entry name" value="Classic Zinc Finger"/>
    <property type="match status" value="2"/>
</dbReference>
<dbReference type="PANTHER" id="PTHR16515">
    <property type="entry name" value="PR DOMAIN ZINC FINGER PROTEIN"/>
    <property type="match status" value="1"/>
</dbReference>
<keyword evidence="11" id="KW-1185">Reference proteome</keyword>
<keyword evidence="6" id="KW-0539">Nucleus</keyword>
<dbReference type="InterPro" id="IPR013087">
    <property type="entry name" value="Znf_C2H2_type"/>
</dbReference>
<dbReference type="EMBL" id="CALNXI010002261">
    <property type="protein sequence ID" value="CAH3185491.1"/>
    <property type="molecule type" value="Genomic_DNA"/>
</dbReference>
<evidence type="ECO:0000313" key="11">
    <source>
        <dbReference type="Proteomes" id="UP001159427"/>
    </source>
</evidence>
<gene>
    <name evidence="10" type="ORF">PEVE_00016159</name>
</gene>
<sequence>MAFVMDVREFQALLVGCFSIQELELLIQSILIPEEWFPMAHARLPELTAQEIPIEINHDTGNDEVNEADELEKFMLGGVNAGFETDELLSDSFTAEEKQVVNEMERMALDKWKGEASELPTWNPSKTEIQSGEGELPAKKPRKEHRCDTCGKTFTRPNYLITLEHMHTGEKPYECTRCDKKFSDKSALNRHLKAHEKRALQRTFTCGTCGETFHNCAPYNAYIRTAHQQPVAATRKRTAQKTTDAPSTKRPKRSDQTTNLDPASEENITQTYWQHWPQIRTRFSRHNRLQD</sequence>
<dbReference type="InterPro" id="IPR050331">
    <property type="entry name" value="Zinc_finger"/>
</dbReference>
<proteinExistence type="predicted"/>
<dbReference type="PANTHER" id="PTHR16515:SF49">
    <property type="entry name" value="GASTRULA ZINC FINGER PROTEIN XLCGF49.1-LIKE-RELATED"/>
    <property type="match status" value="1"/>
</dbReference>
<evidence type="ECO:0000256" key="8">
    <source>
        <dbReference type="SAM" id="MobiDB-lite"/>
    </source>
</evidence>
<evidence type="ECO:0000256" key="7">
    <source>
        <dbReference type="PROSITE-ProRule" id="PRU00042"/>
    </source>
</evidence>
<evidence type="ECO:0000259" key="9">
    <source>
        <dbReference type="PROSITE" id="PS50157"/>
    </source>
</evidence>
<dbReference type="PROSITE" id="PS50157">
    <property type="entry name" value="ZINC_FINGER_C2H2_2"/>
    <property type="match status" value="2"/>
</dbReference>
<dbReference type="SUPFAM" id="SSF57667">
    <property type="entry name" value="beta-beta-alpha zinc fingers"/>
    <property type="match status" value="1"/>
</dbReference>
<evidence type="ECO:0000313" key="10">
    <source>
        <dbReference type="EMBL" id="CAH3185491.1"/>
    </source>
</evidence>
<dbReference type="Proteomes" id="UP001159427">
    <property type="component" value="Unassembled WGS sequence"/>
</dbReference>
<comment type="caution">
    <text evidence="10">The sequence shown here is derived from an EMBL/GenBank/DDBJ whole genome shotgun (WGS) entry which is preliminary data.</text>
</comment>